<comment type="caution">
    <text evidence="2">The sequence shown here is derived from an EMBL/GenBank/DDBJ whole genome shotgun (WGS) entry which is preliminary data.</text>
</comment>
<sequence length="69" mass="7952">MTKFQEVVNYSQTLGQAMLYRGRHRHGAFPTTSGARANLAMWCRSSLARRMSHYQTDFTSWCSKCQSES</sequence>
<evidence type="ECO:0000313" key="3">
    <source>
        <dbReference type="Proteomes" id="UP000324897"/>
    </source>
</evidence>
<dbReference type="EMBL" id="RWGY01000026">
    <property type="protein sequence ID" value="TVU21511.1"/>
    <property type="molecule type" value="Genomic_DNA"/>
</dbReference>
<evidence type="ECO:0000256" key="1">
    <source>
        <dbReference type="ARBA" id="ARBA00022896"/>
    </source>
</evidence>
<dbReference type="GO" id="GO:0031418">
    <property type="term" value="F:L-ascorbic acid binding"/>
    <property type="evidence" value="ECO:0007669"/>
    <property type="project" value="UniProtKB-KW"/>
</dbReference>
<proteinExistence type="predicted"/>
<evidence type="ECO:0000313" key="2">
    <source>
        <dbReference type="EMBL" id="TVU21511.1"/>
    </source>
</evidence>
<reference evidence="2 3" key="1">
    <citation type="journal article" date="2019" name="Sci. Rep.">
        <title>A high-quality genome of Eragrostis curvula grass provides insights into Poaceae evolution and supports new strategies to enhance forage quality.</title>
        <authorList>
            <person name="Carballo J."/>
            <person name="Santos B.A.C.M."/>
            <person name="Zappacosta D."/>
            <person name="Garbus I."/>
            <person name="Selva J.P."/>
            <person name="Gallo C.A."/>
            <person name="Diaz A."/>
            <person name="Albertini E."/>
            <person name="Caccamo M."/>
            <person name="Echenique V."/>
        </authorList>
    </citation>
    <scope>NUCLEOTIDE SEQUENCE [LARGE SCALE GENOMIC DNA]</scope>
    <source>
        <strain evidence="3">cv. Victoria</strain>
        <tissue evidence="2">Leaf</tissue>
    </source>
</reference>
<keyword evidence="1" id="KW-0847">Vitamin C</keyword>
<dbReference type="PANTHER" id="PTHR24014">
    <property type="entry name" value="2-OXOGLUTARATE AND IRON-DEPENDENT OXYGENASE DOMAIN-CONTAINING PROTEIN 2"/>
    <property type="match status" value="1"/>
</dbReference>
<feature type="non-terminal residue" evidence="2">
    <location>
        <position position="1"/>
    </location>
</feature>
<protein>
    <submittedName>
        <fullName evidence="2">Uncharacterized protein</fullName>
    </submittedName>
</protein>
<accession>A0A5J9UE44</accession>
<gene>
    <name evidence="2" type="ORF">EJB05_31151</name>
</gene>
<organism evidence="2 3">
    <name type="scientific">Eragrostis curvula</name>
    <name type="common">weeping love grass</name>
    <dbReference type="NCBI Taxonomy" id="38414"/>
    <lineage>
        <taxon>Eukaryota</taxon>
        <taxon>Viridiplantae</taxon>
        <taxon>Streptophyta</taxon>
        <taxon>Embryophyta</taxon>
        <taxon>Tracheophyta</taxon>
        <taxon>Spermatophyta</taxon>
        <taxon>Magnoliopsida</taxon>
        <taxon>Liliopsida</taxon>
        <taxon>Poales</taxon>
        <taxon>Poaceae</taxon>
        <taxon>PACMAD clade</taxon>
        <taxon>Chloridoideae</taxon>
        <taxon>Eragrostideae</taxon>
        <taxon>Eragrostidinae</taxon>
        <taxon>Eragrostis</taxon>
    </lineage>
</organism>
<keyword evidence="3" id="KW-1185">Reference proteome</keyword>
<dbReference type="OrthoDB" id="1736837at2759"/>
<dbReference type="Proteomes" id="UP000324897">
    <property type="component" value="Unassembled WGS sequence"/>
</dbReference>
<dbReference type="PANTHER" id="PTHR24014:SF4">
    <property type="entry name" value="2-OXOGLUTARATE AND IRON-DEPENDENT OXYGENASE DOMAIN-CONTAINING PROTEIN 2"/>
    <property type="match status" value="1"/>
</dbReference>
<dbReference type="AlphaFoldDB" id="A0A5J9UE44"/>
<name>A0A5J9UE44_9POAL</name>
<dbReference type="Gramene" id="TVU21511">
    <property type="protein sequence ID" value="TVU21511"/>
    <property type="gene ID" value="EJB05_31151"/>
</dbReference>